<dbReference type="RefSeq" id="WP_206088654.1">
    <property type="nucleotide sequence ID" value="NZ_CP065053.1"/>
</dbReference>
<evidence type="ECO:0000259" key="1">
    <source>
        <dbReference type="Pfam" id="PF01738"/>
    </source>
</evidence>
<evidence type="ECO:0000313" key="2">
    <source>
        <dbReference type="EMBL" id="QPI49062.1"/>
    </source>
</evidence>
<name>A0AA48WAW2_9BURK</name>
<dbReference type="EMBL" id="CP065053">
    <property type="protein sequence ID" value="QPI49062.1"/>
    <property type="molecule type" value="Genomic_DNA"/>
</dbReference>
<dbReference type="Proteomes" id="UP000662888">
    <property type="component" value="Chromosome"/>
</dbReference>
<dbReference type="Pfam" id="PF01738">
    <property type="entry name" value="DLH"/>
    <property type="match status" value="1"/>
</dbReference>
<dbReference type="PANTHER" id="PTHR46623:SF6">
    <property type="entry name" value="ALPHA_BETA-HYDROLASES SUPERFAMILY PROTEIN"/>
    <property type="match status" value="1"/>
</dbReference>
<gene>
    <name evidence="2" type="ORF">IV454_26855</name>
</gene>
<dbReference type="Gene3D" id="3.40.50.1820">
    <property type="entry name" value="alpha/beta hydrolase"/>
    <property type="match status" value="1"/>
</dbReference>
<accession>A0AA48WAW2</accession>
<protein>
    <submittedName>
        <fullName evidence="2">Dienelactone hydrolase family protein</fullName>
    </submittedName>
</protein>
<sequence>MNERIAIATPDGSFSAYVALPAATPAPSIVVLQEIFGINADLRETCQRLAAQGYIAVCPDLFWRLEPNVELSDKSDAEWKKAMALRKAFDVDKGMDDIAATLAAARALLGATGKAGVMGFCMGGLLTFLTATRARPDCAVAYYGGGTEKHVDAFKTLACPLMMHLGEADEYISADARATIIKAAEDKPLVQIFTYPGQNHAFARWNGVHFNAQAATQANERTRAFFAQHLKEATRTA</sequence>
<dbReference type="PANTHER" id="PTHR46623">
    <property type="entry name" value="CARBOXYMETHYLENEBUTENOLIDASE-RELATED"/>
    <property type="match status" value="1"/>
</dbReference>
<dbReference type="InterPro" id="IPR051049">
    <property type="entry name" value="Dienelactone_hydrolase-like"/>
</dbReference>
<dbReference type="InterPro" id="IPR002925">
    <property type="entry name" value="Dienelactn_hydro"/>
</dbReference>
<keyword evidence="2" id="KW-0378">Hydrolase</keyword>
<dbReference type="GO" id="GO:0016787">
    <property type="term" value="F:hydrolase activity"/>
    <property type="evidence" value="ECO:0007669"/>
    <property type="project" value="UniProtKB-KW"/>
</dbReference>
<keyword evidence="3" id="KW-1185">Reference proteome</keyword>
<dbReference type="InterPro" id="IPR029058">
    <property type="entry name" value="AB_hydrolase_fold"/>
</dbReference>
<dbReference type="SUPFAM" id="SSF53474">
    <property type="entry name" value="alpha/beta-Hydrolases"/>
    <property type="match status" value="1"/>
</dbReference>
<feature type="domain" description="Dienelactone hydrolase" evidence="1">
    <location>
        <begin position="14"/>
        <end position="229"/>
    </location>
</feature>
<proteinExistence type="predicted"/>
<reference evidence="2 3" key="1">
    <citation type="submission" date="2020-11" db="EMBL/GenBank/DDBJ databases">
        <authorList>
            <person name="Sun Q."/>
        </authorList>
    </citation>
    <scope>NUCLEOTIDE SEQUENCE [LARGE SCALE GENOMIC DNA]</scope>
    <source>
        <strain evidence="2 3">P8398</strain>
    </source>
</reference>
<evidence type="ECO:0000313" key="3">
    <source>
        <dbReference type="Proteomes" id="UP000662888"/>
    </source>
</evidence>
<organism evidence="2 3">
    <name type="scientific">Massilia antarctica</name>
    <dbReference type="NCBI Taxonomy" id="2765360"/>
    <lineage>
        <taxon>Bacteria</taxon>
        <taxon>Pseudomonadati</taxon>
        <taxon>Pseudomonadota</taxon>
        <taxon>Betaproteobacteria</taxon>
        <taxon>Burkholderiales</taxon>
        <taxon>Oxalobacteraceae</taxon>
        <taxon>Telluria group</taxon>
        <taxon>Massilia</taxon>
    </lineage>
</organism>